<dbReference type="InterPro" id="IPR040891">
    <property type="entry name" value="HEPN_SAV_6107"/>
</dbReference>
<evidence type="ECO:0000259" key="1">
    <source>
        <dbReference type="Pfam" id="PF18726"/>
    </source>
</evidence>
<name>A0A6J7IGL3_9ZZZZ</name>
<dbReference type="AlphaFoldDB" id="A0A6J7IGL3"/>
<proteinExistence type="predicted"/>
<sequence length="138" mass="14781">MAIPQPTRMPQAAYDLVQSASRSITEASVAETVTQRYAHAYIAALRAAAAVLAARARPTRGRPRSVWLLLPKVAPDLTEWAIFFSSCSAKRIAAEAGSRTAVSARDADDLLRDANSFLALVADQLGVHYQAPLHPVGV</sequence>
<organism evidence="2">
    <name type="scientific">freshwater metagenome</name>
    <dbReference type="NCBI Taxonomy" id="449393"/>
    <lineage>
        <taxon>unclassified sequences</taxon>
        <taxon>metagenomes</taxon>
        <taxon>ecological metagenomes</taxon>
    </lineage>
</organism>
<dbReference type="EMBL" id="CAFBMR010000124">
    <property type="protein sequence ID" value="CAB4929464.1"/>
    <property type="molecule type" value="Genomic_DNA"/>
</dbReference>
<protein>
    <submittedName>
        <fullName evidence="2">Unannotated protein</fullName>
    </submittedName>
</protein>
<reference evidence="2" key="1">
    <citation type="submission" date="2020-05" db="EMBL/GenBank/DDBJ databases">
        <authorList>
            <person name="Chiriac C."/>
            <person name="Salcher M."/>
            <person name="Ghai R."/>
            <person name="Kavagutti S V."/>
        </authorList>
    </citation>
    <scope>NUCLEOTIDE SEQUENCE</scope>
</reference>
<dbReference type="Pfam" id="PF18726">
    <property type="entry name" value="HEPN_SAV_6107"/>
    <property type="match status" value="1"/>
</dbReference>
<feature type="domain" description="SAV-6107-like HEPN" evidence="1">
    <location>
        <begin position="27"/>
        <end position="121"/>
    </location>
</feature>
<evidence type="ECO:0000313" key="2">
    <source>
        <dbReference type="EMBL" id="CAB4929464.1"/>
    </source>
</evidence>
<accession>A0A6J7IGL3</accession>
<gene>
    <name evidence="2" type="ORF">UFOPK3610_01857</name>
</gene>